<accession>A0A1H7TAP0</accession>
<evidence type="ECO:0000313" key="1">
    <source>
        <dbReference type="EMBL" id="SEL81336.1"/>
    </source>
</evidence>
<organism evidence="1 2">
    <name type="scientific">Olivibacter domesticus</name>
    <name type="common">Pseudosphingobacterium domesticum</name>
    <dbReference type="NCBI Taxonomy" id="407022"/>
    <lineage>
        <taxon>Bacteria</taxon>
        <taxon>Pseudomonadati</taxon>
        <taxon>Bacteroidota</taxon>
        <taxon>Sphingobacteriia</taxon>
        <taxon>Sphingobacteriales</taxon>
        <taxon>Sphingobacteriaceae</taxon>
        <taxon>Olivibacter</taxon>
    </lineage>
</organism>
<proteinExistence type="predicted"/>
<name>A0A1H7TAP0_OLID1</name>
<protein>
    <submittedName>
        <fullName evidence="1">Uncharacterized protein</fullName>
    </submittedName>
</protein>
<gene>
    <name evidence="1" type="ORF">SAMN05661044_03425</name>
</gene>
<reference evidence="2" key="1">
    <citation type="submission" date="2016-10" db="EMBL/GenBank/DDBJ databases">
        <authorList>
            <person name="Varghese N."/>
            <person name="Submissions S."/>
        </authorList>
    </citation>
    <scope>NUCLEOTIDE SEQUENCE [LARGE SCALE GENOMIC DNA]</scope>
    <source>
        <strain evidence="2">DSM 18733</strain>
    </source>
</reference>
<evidence type="ECO:0000313" key="2">
    <source>
        <dbReference type="Proteomes" id="UP000199421"/>
    </source>
</evidence>
<dbReference type="EMBL" id="FOAF01000004">
    <property type="protein sequence ID" value="SEL81336.1"/>
    <property type="molecule type" value="Genomic_DNA"/>
</dbReference>
<sequence>MHYVFISNNNVSEVFSYFSMLNEALQNCFVTAFKTHACSDFIAFQLVCPALSLLPVLPLHYRDYFLPP</sequence>
<dbReference type="Proteomes" id="UP000199421">
    <property type="component" value="Unassembled WGS sequence"/>
</dbReference>
<keyword evidence="2" id="KW-1185">Reference proteome</keyword>
<dbReference type="AlphaFoldDB" id="A0A1H7TAP0"/>